<evidence type="ECO:0000313" key="2">
    <source>
        <dbReference type="Proteomes" id="UP000245802"/>
    </source>
</evidence>
<name>A0A2Z3HB08_9BACT</name>
<reference evidence="1 2" key="1">
    <citation type="submission" date="2018-01" db="EMBL/GenBank/DDBJ databases">
        <title>G. obscuriglobus.</title>
        <authorList>
            <person name="Franke J."/>
            <person name="Blomberg W."/>
            <person name="Selmecki A."/>
        </authorList>
    </citation>
    <scope>NUCLEOTIDE SEQUENCE [LARGE SCALE GENOMIC DNA]</scope>
    <source>
        <strain evidence="1 2">DSM 5831</strain>
    </source>
</reference>
<organism evidence="1 2">
    <name type="scientific">Gemmata obscuriglobus</name>
    <dbReference type="NCBI Taxonomy" id="114"/>
    <lineage>
        <taxon>Bacteria</taxon>
        <taxon>Pseudomonadati</taxon>
        <taxon>Planctomycetota</taxon>
        <taxon>Planctomycetia</taxon>
        <taxon>Gemmatales</taxon>
        <taxon>Gemmataceae</taxon>
        <taxon>Gemmata</taxon>
    </lineage>
</organism>
<evidence type="ECO:0000313" key="1">
    <source>
        <dbReference type="EMBL" id="AWM41562.1"/>
    </source>
</evidence>
<proteinExistence type="predicted"/>
<dbReference type="RefSeq" id="WP_010036033.1">
    <property type="nucleotide sequence ID" value="NZ_CP025958.1"/>
</dbReference>
<keyword evidence="2" id="KW-1185">Reference proteome</keyword>
<gene>
    <name evidence="1" type="ORF">C1280_34210</name>
</gene>
<dbReference type="EMBL" id="CP025958">
    <property type="protein sequence ID" value="AWM41562.1"/>
    <property type="molecule type" value="Genomic_DNA"/>
</dbReference>
<accession>A0A2Z3HB08</accession>
<dbReference type="AlphaFoldDB" id="A0A2Z3HB08"/>
<dbReference type="KEGG" id="gog:C1280_34210"/>
<dbReference type="Proteomes" id="UP000245802">
    <property type="component" value="Chromosome"/>
</dbReference>
<protein>
    <submittedName>
        <fullName evidence="1">Uncharacterized protein</fullName>
    </submittedName>
</protein>
<sequence>MKVVGWHASHELYPPGELIMLVRRAEGAGMCSDNFHPWTPHQGKSGFAFTWFGAALQSATRTSG</sequence>